<dbReference type="Proteomes" id="UP000077280">
    <property type="component" value="Unassembled WGS sequence"/>
</dbReference>
<accession>A0AAP5TFE1</accession>
<dbReference type="GeneID" id="93384033"/>
<dbReference type="RefSeq" id="WP_068804983.1">
    <property type="nucleotide sequence ID" value="NZ_CP158977.1"/>
</dbReference>
<gene>
    <name evidence="5" type="ORF">A7K95_02715</name>
    <name evidence="4" type="ORF">GA842_07620</name>
</gene>
<evidence type="ECO:0000313" key="5">
    <source>
        <dbReference type="EMBL" id="OAD64809.1"/>
    </source>
</evidence>
<evidence type="ECO:0000313" key="7">
    <source>
        <dbReference type="Proteomes" id="UP001275867"/>
    </source>
</evidence>
<dbReference type="CDD" id="cd04301">
    <property type="entry name" value="NAT_SF"/>
    <property type="match status" value="1"/>
</dbReference>
<proteinExistence type="predicted"/>
<name>A0AAP5TFE1_9LACO</name>
<protein>
    <submittedName>
        <fullName evidence="4">GNAT family N-acetyltransferase</fullName>
    </submittedName>
</protein>
<keyword evidence="6" id="KW-1185">Reference proteome</keyword>
<dbReference type="SUPFAM" id="SSF55729">
    <property type="entry name" value="Acyl-CoA N-acyltransferases (Nat)"/>
    <property type="match status" value="1"/>
</dbReference>
<evidence type="ECO:0000259" key="3">
    <source>
        <dbReference type="PROSITE" id="PS51186"/>
    </source>
</evidence>
<dbReference type="PROSITE" id="PS51186">
    <property type="entry name" value="GNAT"/>
    <property type="match status" value="1"/>
</dbReference>
<evidence type="ECO:0000256" key="2">
    <source>
        <dbReference type="ARBA" id="ARBA00023315"/>
    </source>
</evidence>
<feature type="domain" description="N-acetyltransferase" evidence="3">
    <location>
        <begin position="4"/>
        <end position="161"/>
    </location>
</feature>
<comment type="caution">
    <text evidence="4">The sequence shown here is derived from an EMBL/GenBank/DDBJ whole genome shotgun (WGS) entry which is preliminary data.</text>
</comment>
<dbReference type="InterPro" id="IPR016181">
    <property type="entry name" value="Acyl_CoA_acyltransferase"/>
</dbReference>
<dbReference type="Pfam" id="PF00583">
    <property type="entry name" value="Acetyltransf_1"/>
    <property type="match status" value="1"/>
</dbReference>
<dbReference type="InterPro" id="IPR000182">
    <property type="entry name" value="GNAT_dom"/>
</dbReference>
<keyword evidence="1" id="KW-0808">Transferase</keyword>
<organism evidence="4 7">
    <name type="scientific">Pediococcus parvulus</name>
    <dbReference type="NCBI Taxonomy" id="54062"/>
    <lineage>
        <taxon>Bacteria</taxon>
        <taxon>Bacillati</taxon>
        <taxon>Bacillota</taxon>
        <taxon>Bacilli</taxon>
        <taxon>Lactobacillales</taxon>
        <taxon>Lactobacillaceae</taxon>
        <taxon>Pediococcus</taxon>
    </lineage>
</organism>
<dbReference type="PANTHER" id="PTHR43072:SF23">
    <property type="entry name" value="UPF0039 PROTEIN C11D3.02C"/>
    <property type="match status" value="1"/>
</dbReference>
<dbReference type="EMBL" id="LXND01000021">
    <property type="protein sequence ID" value="OAD64809.1"/>
    <property type="molecule type" value="Genomic_DNA"/>
</dbReference>
<dbReference type="Proteomes" id="UP001275867">
    <property type="component" value="Unassembled WGS sequence"/>
</dbReference>
<dbReference type="Gene3D" id="3.40.630.30">
    <property type="match status" value="1"/>
</dbReference>
<evidence type="ECO:0000313" key="6">
    <source>
        <dbReference type="Proteomes" id="UP000077280"/>
    </source>
</evidence>
<dbReference type="GO" id="GO:0016747">
    <property type="term" value="F:acyltransferase activity, transferring groups other than amino-acyl groups"/>
    <property type="evidence" value="ECO:0007669"/>
    <property type="project" value="InterPro"/>
</dbReference>
<keyword evidence="2" id="KW-0012">Acyltransferase</keyword>
<dbReference type="EMBL" id="WERX01000023">
    <property type="protein sequence ID" value="MDV7694737.1"/>
    <property type="molecule type" value="Genomic_DNA"/>
</dbReference>
<sequence>MNEIQFKVATKADLPFIVAIYNQTIPSHVVTASLVPVTVEQRLPWLEAHKSTEHPIWVVWLNGKRAGWVSLSPYHPRAAYHITSEISIYIDRQFQHLGLGTKMVKYAELAAPKLGIKNIVCLIFGANLPSLGLFEKLGYETWGTLPKVAELDGRLMDLKILGKSIQLVSN</sequence>
<dbReference type="PANTHER" id="PTHR43072">
    <property type="entry name" value="N-ACETYLTRANSFERASE"/>
    <property type="match status" value="1"/>
</dbReference>
<dbReference type="AlphaFoldDB" id="A0AAP5TFE1"/>
<evidence type="ECO:0000256" key="1">
    <source>
        <dbReference type="ARBA" id="ARBA00022679"/>
    </source>
</evidence>
<reference evidence="4" key="2">
    <citation type="submission" date="2019-10" db="EMBL/GenBank/DDBJ databases">
        <title>Malate fermentation in French cider.</title>
        <authorList>
            <person name="Cousin F.J."/>
            <person name="Medina Fernandez S."/>
            <person name="Misery B."/>
            <person name="Laplace J.-M."/>
            <person name="Cretenet M."/>
        </authorList>
    </citation>
    <scope>NUCLEOTIDE SEQUENCE</scope>
    <source>
        <strain evidence="4">UCMA15901</strain>
    </source>
</reference>
<reference evidence="5 6" key="1">
    <citation type="submission" date="2016-05" db="EMBL/GenBank/DDBJ databases">
        <title>Draft genome sequence of Pediococcus parvulus 2.6, a probiotic beta-glucan producer strain.</title>
        <authorList>
            <person name="Mohedano M.L."/>
            <person name="Perez-Ramos A."/>
            <person name="Duenas M.T."/>
            <person name="Lamontanara A."/>
            <person name="Orru L."/>
            <person name="Spano G."/>
            <person name="Capozzi V."/>
            <person name="Lopez P."/>
        </authorList>
    </citation>
    <scope>NUCLEOTIDE SEQUENCE [LARGE SCALE GENOMIC DNA]</scope>
    <source>
        <strain evidence="5 6">2.6</strain>
    </source>
</reference>
<evidence type="ECO:0000313" key="4">
    <source>
        <dbReference type="EMBL" id="MDV7694737.1"/>
    </source>
</evidence>